<dbReference type="Proteomes" id="UP000799118">
    <property type="component" value="Unassembled WGS sequence"/>
</dbReference>
<keyword evidence="2" id="KW-0472">Membrane</keyword>
<dbReference type="Pfam" id="PF20152">
    <property type="entry name" value="DUF6534"/>
    <property type="match status" value="1"/>
</dbReference>
<feature type="transmembrane region" description="Helical" evidence="2">
    <location>
        <begin position="173"/>
        <end position="196"/>
    </location>
</feature>
<proteinExistence type="predicted"/>
<reference evidence="4" key="1">
    <citation type="journal article" date="2019" name="Environ. Microbiol.">
        <title>Fungal ecological strategies reflected in gene transcription - a case study of two litter decomposers.</title>
        <authorList>
            <person name="Barbi F."/>
            <person name="Kohler A."/>
            <person name="Barry K."/>
            <person name="Baskaran P."/>
            <person name="Daum C."/>
            <person name="Fauchery L."/>
            <person name="Ihrmark K."/>
            <person name="Kuo A."/>
            <person name="LaButti K."/>
            <person name="Lipzen A."/>
            <person name="Morin E."/>
            <person name="Grigoriev I.V."/>
            <person name="Henrissat B."/>
            <person name="Lindahl B."/>
            <person name="Martin F."/>
        </authorList>
    </citation>
    <scope>NUCLEOTIDE SEQUENCE</scope>
    <source>
        <strain evidence="4">JB14</strain>
    </source>
</reference>
<feature type="region of interest" description="Disordered" evidence="1">
    <location>
        <begin position="234"/>
        <end position="270"/>
    </location>
</feature>
<evidence type="ECO:0000313" key="4">
    <source>
        <dbReference type="EMBL" id="KAE9391728.1"/>
    </source>
</evidence>
<keyword evidence="2" id="KW-0812">Transmembrane</keyword>
<evidence type="ECO:0000256" key="2">
    <source>
        <dbReference type="SAM" id="Phobius"/>
    </source>
</evidence>
<feature type="transmembrane region" description="Helical" evidence="2">
    <location>
        <begin position="129"/>
        <end position="153"/>
    </location>
</feature>
<feature type="transmembrane region" description="Helical" evidence="2">
    <location>
        <begin position="56"/>
        <end position="77"/>
    </location>
</feature>
<dbReference type="PANTHER" id="PTHR40465">
    <property type="entry name" value="CHROMOSOME 1, WHOLE GENOME SHOTGUN SEQUENCE"/>
    <property type="match status" value="1"/>
</dbReference>
<feature type="domain" description="DUF6534" evidence="3">
    <location>
        <begin position="141"/>
        <end position="226"/>
    </location>
</feature>
<feature type="transmembrane region" description="Helical" evidence="2">
    <location>
        <begin position="202"/>
        <end position="223"/>
    </location>
</feature>
<evidence type="ECO:0000313" key="5">
    <source>
        <dbReference type="Proteomes" id="UP000799118"/>
    </source>
</evidence>
<dbReference type="OrthoDB" id="2929525at2759"/>
<organism evidence="4 5">
    <name type="scientific">Gymnopus androsaceus JB14</name>
    <dbReference type="NCBI Taxonomy" id="1447944"/>
    <lineage>
        <taxon>Eukaryota</taxon>
        <taxon>Fungi</taxon>
        <taxon>Dikarya</taxon>
        <taxon>Basidiomycota</taxon>
        <taxon>Agaricomycotina</taxon>
        <taxon>Agaricomycetes</taxon>
        <taxon>Agaricomycetidae</taxon>
        <taxon>Agaricales</taxon>
        <taxon>Marasmiineae</taxon>
        <taxon>Omphalotaceae</taxon>
        <taxon>Gymnopus</taxon>
    </lineage>
</organism>
<accession>A0A6A4H236</accession>
<sequence>MQGHLYYQNCKSDSKWLISFVTLILLLEFGHAAATAQSVWWATITIADMTIKPGNGYAIAMCTLYSAVTTALVKVYYINRVRQLSTKTWPAVIGWLLAAIDAGLALAVSYEAFLDVPREPNNFNLEREWGWLISASLSTGAAMDFLIAAAMVYYLRRFSGMTMKHSADLLNRLLIWTIETGLLTSVASIAALICFHTMEFNYIWFAVYLPLAKLYSNAVLASLNARPARRQRLGMVQHSTESSPIRFASRRSLTNSSVSNSSDDPEFKEE</sequence>
<keyword evidence="5" id="KW-1185">Reference proteome</keyword>
<dbReference type="EMBL" id="ML769614">
    <property type="protein sequence ID" value="KAE9391728.1"/>
    <property type="molecule type" value="Genomic_DNA"/>
</dbReference>
<evidence type="ECO:0000259" key="3">
    <source>
        <dbReference type="Pfam" id="PF20152"/>
    </source>
</evidence>
<keyword evidence="2" id="KW-1133">Transmembrane helix</keyword>
<dbReference type="PANTHER" id="PTHR40465:SF1">
    <property type="entry name" value="DUF6534 DOMAIN-CONTAINING PROTEIN"/>
    <property type="match status" value="1"/>
</dbReference>
<gene>
    <name evidence="4" type="ORF">BT96DRAFT_299202</name>
</gene>
<dbReference type="InterPro" id="IPR045339">
    <property type="entry name" value="DUF6534"/>
</dbReference>
<feature type="transmembrane region" description="Helical" evidence="2">
    <location>
        <begin position="89"/>
        <end position="109"/>
    </location>
</feature>
<dbReference type="AlphaFoldDB" id="A0A6A4H236"/>
<feature type="compositionally biased region" description="Low complexity" evidence="1">
    <location>
        <begin position="250"/>
        <end position="262"/>
    </location>
</feature>
<evidence type="ECO:0000256" key="1">
    <source>
        <dbReference type="SAM" id="MobiDB-lite"/>
    </source>
</evidence>
<protein>
    <recommendedName>
        <fullName evidence="3">DUF6534 domain-containing protein</fullName>
    </recommendedName>
</protein>
<name>A0A6A4H236_9AGAR</name>